<keyword evidence="2" id="KW-0413">Isomerase</keyword>
<dbReference type="InterPro" id="IPR036237">
    <property type="entry name" value="Xyl_isomerase-like_sf"/>
</dbReference>
<dbReference type="InterPro" id="IPR013022">
    <property type="entry name" value="Xyl_isomerase-like_TIM-brl"/>
</dbReference>
<sequence>MGVQAGINIFSVHEQLGSDYYGTLEKVSAMGYENIELIGFNMKKMTRFSDEFPAASVKTKLRELGLTAIAAHEGTMPGQDLLSHDWDSVMKYYEALGCETIVLPSLFVKDREQTLTAAEQMNAVGKRLKENGFRFYLHNHAHEFKASGEVTLFDLILENTDPDVLKFEVDLVWVMRAGMDPVTVLEKLGERCDIVHQKDLNKQLGGPVNIFEAMQQGGDEEMDVLQAYRKYVKGSDFVDLGTGRFDFKSTYARIHEMGHVRYALVENEGESSDKFESIRNDLSVLRQYL</sequence>
<dbReference type="Proteomes" id="UP000632125">
    <property type="component" value="Unassembled WGS sequence"/>
</dbReference>
<dbReference type="AlphaFoldDB" id="A0A927H3K2"/>
<dbReference type="EMBL" id="JACXIY010000001">
    <property type="protein sequence ID" value="MBD2866945.1"/>
    <property type="molecule type" value="Genomic_DNA"/>
</dbReference>
<dbReference type="InterPro" id="IPR050312">
    <property type="entry name" value="IolE/XylAMocC-like"/>
</dbReference>
<gene>
    <name evidence="2" type="ORF">IDH41_00030</name>
</gene>
<dbReference type="Gene3D" id="3.20.20.150">
    <property type="entry name" value="Divalent-metal-dependent TIM barrel enzymes"/>
    <property type="match status" value="1"/>
</dbReference>
<organism evidence="2 3">
    <name type="scientific">Paenibacillus arenilitoris</name>
    <dbReference type="NCBI Taxonomy" id="2772299"/>
    <lineage>
        <taxon>Bacteria</taxon>
        <taxon>Bacillati</taxon>
        <taxon>Bacillota</taxon>
        <taxon>Bacilli</taxon>
        <taxon>Bacillales</taxon>
        <taxon>Paenibacillaceae</taxon>
        <taxon>Paenibacillus</taxon>
    </lineage>
</organism>
<dbReference type="GO" id="GO:0016853">
    <property type="term" value="F:isomerase activity"/>
    <property type="evidence" value="ECO:0007669"/>
    <property type="project" value="UniProtKB-KW"/>
</dbReference>
<dbReference type="PANTHER" id="PTHR12110:SF41">
    <property type="entry name" value="INOSOSE DEHYDRATASE"/>
    <property type="match status" value="1"/>
</dbReference>
<dbReference type="SUPFAM" id="SSF51658">
    <property type="entry name" value="Xylose isomerase-like"/>
    <property type="match status" value="1"/>
</dbReference>
<dbReference type="Pfam" id="PF01261">
    <property type="entry name" value="AP_endonuc_2"/>
    <property type="match status" value="1"/>
</dbReference>
<comment type="caution">
    <text evidence="2">The sequence shown here is derived from an EMBL/GenBank/DDBJ whole genome shotgun (WGS) entry which is preliminary data.</text>
</comment>
<dbReference type="PANTHER" id="PTHR12110">
    <property type="entry name" value="HYDROXYPYRUVATE ISOMERASE"/>
    <property type="match status" value="1"/>
</dbReference>
<reference evidence="2" key="1">
    <citation type="submission" date="2020-09" db="EMBL/GenBank/DDBJ databases">
        <title>A novel bacterium of genus Paenibacillus, isolated from South China Sea.</title>
        <authorList>
            <person name="Huang H."/>
            <person name="Mo K."/>
            <person name="Hu Y."/>
        </authorList>
    </citation>
    <scope>NUCLEOTIDE SEQUENCE</scope>
    <source>
        <strain evidence="2">IB182493</strain>
    </source>
</reference>
<evidence type="ECO:0000313" key="2">
    <source>
        <dbReference type="EMBL" id="MBD2866945.1"/>
    </source>
</evidence>
<dbReference type="RefSeq" id="WP_190857125.1">
    <property type="nucleotide sequence ID" value="NZ_JACXIY010000001.1"/>
</dbReference>
<name>A0A927H3K2_9BACL</name>
<evidence type="ECO:0000259" key="1">
    <source>
        <dbReference type="Pfam" id="PF01261"/>
    </source>
</evidence>
<evidence type="ECO:0000313" key="3">
    <source>
        <dbReference type="Proteomes" id="UP000632125"/>
    </source>
</evidence>
<accession>A0A927H3K2</accession>
<feature type="domain" description="Xylose isomerase-like TIM barrel" evidence="1">
    <location>
        <begin position="24"/>
        <end position="287"/>
    </location>
</feature>
<protein>
    <submittedName>
        <fullName evidence="2">Sugar phosphate isomerase/epimerase</fullName>
    </submittedName>
</protein>
<proteinExistence type="predicted"/>
<keyword evidence="3" id="KW-1185">Reference proteome</keyword>